<evidence type="ECO:0000256" key="11">
    <source>
        <dbReference type="RuleBase" id="RU361166"/>
    </source>
</evidence>
<feature type="active site" evidence="10">
    <location>
        <position position="527"/>
    </location>
</feature>
<dbReference type="Pfam" id="PF00431">
    <property type="entry name" value="CUB"/>
    <property type="match status" value="1"/>
</dbReference>
<dbReference type="SMART" id="SM00042">
    <property type="entry name" value="CUB"/>
    <property type="match status" value="1"/>
</dbReference>
<keyword evidence="3 10" id="KW-0378">Hydrolase</keyword>
<protein>
    <recommendedName>
        <fullName evidence="11">Endoglucanase</fullName>
        <ecNumber evidence="11">3.2.1.4</ecNumber>
    </recommendedName>
</protein>
<name>A0A8J5MJG4_HOMAM</name>
<dbReference type="GO" id="GO:0030247">
    <property type="term" value="F:polysaccharide binding"/>
    <property type="evidence" value="ECO:0007669"/>
    <property type="project" value="InterPro"/>
</dbReference>
<dbReference type="InterPro" id="IPR012341">
    <property type="entry name" value="6hp_glycosidase-like_sf"/>
</dbReference>
<feature type="active site" evidence="10">
    <location>
        <position position="518"/>
    </location>
</feature>
<dbReference type="PROSITE" id="PS01180">
    <property type="entry name" value="CUB"/>
    <property type="match status" value="1"/>
</dbReference>
<dbReference type="InterPro" id="IPR035914">
    <property type="entry name" value="Sperma_CUB_dom_sf"/>
</dbReference>
<keyword evidence="8 10" id="KW-0624">Polysaccharide degradation</keyword>
<evidence type="ECO:0000256" key="2">
    <source>
        <dbReference type="ARBA" id="ARBA00007072"/>
    </source>
</evidence>
<keyword evidence="14" id="KW-1185">Reference proteome</keyword>
<keyword evidence="11" id="KW-0732">Signal</keyword>
<evidence type="ECO:0000256" key="8">
    <source>
        <dbReference type="ARBA" id="ARBA00023326"/>
    </source>
</evidence>
<reference evidence="13" key="1">
    <citation type="journal article" date="2021" name="Sci. Adv.">
        <title>The American lobster genome reveals insights on longevity, neural, and immune adaptations.</title>
        <authorList>
            <person name="Polinski J.M."/>
            <person name="Zimin A.V."/>
            <person name="Clark K.F."/>
            <person name="Kohn A.B."/>
            <person name="Sadowski N."/>
            <person name="Timp W."/>
            <person name="Ptitsyn A."/>
            <person name="Khanna P."/>
            <person name="Romanova D.Y."/>
            <person name="Williams P."/>
            <person name="Greenwood S.J."/>
            <person name="Moroz L.L."/>
            <person name="Walt D.R."/>
            <person name="Bodnar A.G."/>
        </authorList>
    </citation>
    <scope>NUCLEOTIDE SEQUENCE</scope>
    <source>
        <strain evidence="13">GMGI-L3</strain>
    </source>
</reference>
<evidence type="ECO:0000313" key="14">
    <source>
        <dbReference type="Proteomes" id="UP000747542"/>
    </source>
</evidence>
<evidence type="ECO:0000256" key="7">
    <source>
        <dbReference type="ARBA" id="ARBA00023295"/>
    </source>
</evidence>
<dbReference type="FunFam" id="2.60.120.290:FF:000005">
    <property type="entry name" value="Procollagen C-endopeptidase enhancer 1"/>
    <property type="match status" value="1"/>
</dbReference>
<dbReference type="GO" id="GO:0008810">
    <property type="term" value="F:cellulase activity"/>
    <property type="evidence" value="ECO:0007669"/>
    <property type="project" value="UniProtKB-EC"/>
</dbReference>
<dbReference type="InterPro" id="IPR012291">
    <property type="entry name" value="CBM2_carb-bd_dom_sf"/>
</dbReference>
<feature type="signal peptide" evidence="11">
    <location>
        <begin position="1"/>
        <end position="17"/>
    </location>
</feature>
<dbReference type="SUPFAM" id="SSF48208">
    <property type="entry name" value="Six-hairpin glycosidases"/>
    <property type="match status" value="1"/>
</dbReference>
<keyword evidence="5" id="KW-1015">Disulfide bond</keyword>
<dbReference type="Gene3D" id="1.50.10.10">
    <property type="match status" value="1"/>
</dbReference>
<evidence type="ECO:0000256" key="4">
    <source>
        <dbReference type="ARBA" id="ARBA00023001"/>
    </source>
</evidence>
<dbReference type="SUPFAM" id="SSF49854">
    <property type="entry name" value="Spermadhesin, CUB domain"/>
    <property type="match status" value="1"/>
</dbReference>
<comment type="caution">
    <text evidence="13">The sequence shown here is derived from an EMBL/GenBank/DDBJ whole genome shotgun (WGS) entry which is preliminary data.</text>
</comment>
<accession>A0A8J5MJG4</accession>
<gene>
    <name evidence="13" type="primary">eglA-L3</name>
    <name evidence="13" type="ORF">Hamer_G019531</name>
</gene>
<comment type="caution">
    <text evidence="9">Lacks conserved residue(s) required for the propagation of feature annotation.</text>
</comment>
<dbReference type="EC" id="3.2.1.4" evidence="11"/>
<dbReference type="InterPro" id="IPR033126">
    <property type="entry name" value="Glyco_hydro_9_Asp/Glu_AS"/>
</dbReference>
<comment type="similarity">
    <text evidence="2 10 11">Belongs to the glycosyl hydrolase 9 (cellulase E) family.</text>
</comment>
<evidence type="ECO:0000256" key="5">
    <source>
        <dbReference type="ARBA" id="ARBA00023157"/>
    </source>
</evidence>
<proteinExistence type="inferred from homology"/>
<dbReference type="PROSITE" id="PS00698">
    <property type="entry name" value="GH9_3"/>
    <property type="match status" value="1"/>
</dbReference>
<evidence type="ECO:0000256" key="3">
    <source>
        <dbReference type="ARBA" id="ARBA00022801"/>
    </source>
</evidence>
<evidence type="ECO:0000256" key="9">
    <source>
        <dbReference type="PROSITE-ProRule" id="PRU00059"/>
    </source>
</evidence>
<dbReference type="AlphaFoldDB" id="A0A8J5MJG4"/>
<comment type="catalytic activity">
    <reaction evidence="1 11">
        <text>Endohydrolysis of (1-&gt;4)-beta-D-glucosidic linkages in cellulose, lichenin and cereal beta-D-glucans.</text>
        <dbReference type="EC" id="3.2.1.4"/>
    </reaction>
</comment>
<feature type="domain" description="CUB" evidence="12">
    <location>
        <begin position="25"/>
        <end position="127"/>
    </location>
</feature>
<dbReference type="InterPro" id="IPR000859">
    <property type="entry name" value="CUB_dom"/>
</dbReference>
<keyword evidence="7 10" id="KW-0326">Glycosidase</keyword>
<evidence type="ECO:0000259" key="12">
    <source>
        <dbReference type="PROSITE" id="PS01180"/>
    </source>
</evidence>
<dbReference type="InterPro" id="IPR008965">
    <property type="entry name" value="CBM2/CBM3_carb-bd_dom_sf"/>
</dbReference>
<evidence type="ECO:0000256" key="10">
    <source>
        <dbReference type="PROSITE-ProRule" id="PRU10060"/>
    </source>
</evidence>
<sequence length="668" mass="74933">MSHYWLIWTTLVVTTQAPVITAAVCGGTFLAANGTLTSPNYPKGYPPNQSCVYKIMASSDARLKLSCDKIDLETSLGCTKDYLRVNDLYTCGENQLTDMYGEGKLTLEFVSDKSAEKSGFKCSYKRVTGSDYVGQTRRKREANYNYDEVIRKSLLFYEAQRSGHLPTSQRVTWRKDSAVDDAIDDDTKARVDLEGGYYDGEMAHLKEAIKWGTDYFMKAHTSPNVFYGQVGNSELDHSYWGRPEDMTMYRPAYKLTEDKPGSDLAGETSAALAAASIVFKEQDASYSEACLTHAKELYNFGDSFRGKYSDSITDAVENYGSWGYYDELAWAAIWLFRATSDRSYLTKAKEHYSEIDLDAIGEFSWDEKTPGVQVLLATLTDSEDRPKYRQDLETFCNKMINDTPRTPKGLVFIRKWGSLRYAANVAMICLMAADLGINTQTYRQFGQEQIHYILGSTGRSFVVGYGVNSPQRPHHASSSCPNPPATCSWEDFDSPGPNPHVLYGAMVGGPYANDEYSDDRNDYVRNEVTCDFNAGFQTAVAALKAISDVITPSNVTTPVTSNLNSPVTINSANYQLVEIEQWEGNYLEELILTVPFTTDNWTMELTFSDVIDNFQVWDANVSPTHGTIITLTNKYYNGNQSQGAKLTFEYWVTYSSARPTITSIKLYH</sequence>
<dbReference type="SUPFAM" id="SSF49384">
    <property type="entry name" value="Carbohydrate-binding domain"/>
    <property type="match status" value="1"/>
</dbReference>
<dbReference type="Pfam" id="PF00759">
    <property type="entry name" value="Glyco_hydro_9"/>
    <property type="match status" value="2"/>
</dbReference>
<dbReference type="Proteomes" id="UP000747542">
    <property type="component" value="Unassembled WGS sequence"/>
</dbReference>
<feature type="chain" id="PRO_5035340245" description="Endoglucanase" evidence="11">
    <location>
        <begin position="18"/>
        <end position="668"/>
    </location>
</feature>
<evidence type="ECO:0000313" key="13">
    <source>
        <dbReference type="EMBL" id="KAG7153472.1"/>
    </source>
</evidence>
<keyword evidence="6 10" id="KW-0119">Carbohydrate metabolism</keyword>
<keyword evidence="4 11" id="KW-0136">Cellulose degradation</keyword>
<dbReference type="Gene3D" id="2.60.120.290">
    <property type="entry name" value="Spermadhesin, CUB domain"/>
    <property type="match status" value="1"/>
</dbReference>
<organism evidence="13 14">
    <name type="scientific">Homarus americanus</name>
    <name type="common">American lobster</name>
    <dbReference type="NCBI Taxonomy" id="6706"/>
    <lineage>
        <taxon>Eukaryota</taxon>
        <taxon>Metazoa</taxon>
        <taxon>Ecdysozoa</taxon>
        <taxon>Arthropoda</taxon>
        <taxon>Crustacea</taxon>
        <taxon>Multicrustacea</taxon>
        <taxon>Malacostraca</taxon>
        <taxon>Eumalacostraca</taxon>
        <taxon>Eucarida</taxon>
        <taxon>Decapoda</taxon>
        <taxon>Pleocyemata</taxon>
        <taxon>Astacidea</taxon>
        <taxon>Nephropoidea</taxon>
        <taxon>Nephropidae</taxon>
        <taxon>Homarus</taxon>
    </lineage>
</organism>
<evidence type="ECO:0000256" key="1">
    <source>
        <dbReference type="ARBA" id="ARBA00000966"/>
    </source>
</evidence>
<dbReference type="InterPro" id="IPR008928">
    <property type="entry name" value="6-hairpin_glycosidase_sf"/>
</dbReference>
<dbReference type="InterPro" id="IPR001701">
    <property type="entry name" value="Glyco_hydro_9"/>
</dbReference>
<dbReference type="GO" id="GO:0030245">
    <property type="term" value="P:cellulose catabolic process"/>
    <property type="evidence" value="ECO:0007669"/>
    <property type="project" value="UniProtKB-KW"/>
</dbReference>
<evidence type="ECO:0000256" key="6">
    <source>
        <dbReference type="ARBA" id="ARBA00023277"/>
    </source>
</evidence>
<dbReference type="CDD" id="cd00041">
    <property type="entry name" value="CUB"/>
    <property type="match status" value="1"/>
</dbReference>
<dbReference type="Gene3D" id="2.60.40.290">
    <property type="match status" value="1"/>
</dbReference>
<dbReference type="PANTHER" id="PTHR22298">
    <property type="entry name" value="ENDO-1,4-BETA-GLUCANASE"/>
    <property type="match status" value="1"/>
</dbReference>
<dbReference type="EMBL" id="JAHLQT010046868">
    <property type="protein sequence ID" value="KAG7153472.1"/>
    <property type="molecule type" value="Genomic_DNA"/>
</dbReference>